<dbReference type="SUPFAM" id="SSF53822">
    <property type="entry name" value="Periplasmic binding protein-like I"/>
    <property type="match status" value="1"/>
</dbReference>
<dbReference type="InterPro" id="IPR003760">
    <property type="entry name" value="PnrA-like"/>
</dbReference>
<evidence type="ECO:0000256" key="7">
    <source>
        <dbReference type="SAM" id="SignalP"/>
    </source>
</evidence>
<dbReference type="EMBL" id="BHYK01000006">
    <property type="protein sequence ID" value="GCD09851.1"/>
    <property type="molecule type" value="Genomic_DNA"/>
</dbReference>
<dbReference type="Proteomes" id="UP000287872">
    <property type="component" value="Unassembled WGS sequence"/>
</dbReference>
<evidence type="ECO:0000256" key="5">
    <source>
        <dbReference type="ARBA" id="ARBA00023136"/>
    </source>
</evidence>
<dbReference type="PANTHER" id="PTHR34296:SF2">
    <property type="entry name" value="ABC TRANSPORTER GUANOSINE-BINDING PROTEIN NUPN"/>
    <property type="match status" value="1"/>
</dbReference>
<keyword evidence="6" id="KW-0449">Lipoprotein</keyword>
<dbReference type="Gene3D" id="3.40.50.2300">
    <property type="match status" value="2"/>
</dbReference>
<keyword evidence="4 7" id="KW-0732">Signal</keyword>
<comment type="subcellular location">
    <subcellularLocation>
        <location evidence="1">Cell membrane</location>
        <topology evidence="1">Lipid-anchor</topology>
    </subcellularLocation>
</comment>
<feature type="domain" description="ABC transporter substrate-binding protein PnrA-like" evidence="8">
    <location>
        <begin position="50"/>
        <end position="358"/>
    </location>
</feature>
<sequence>MNKKKVVAVLAAVAVVATLFVGCGTKKVETPKTEAPKTETAKSTMMIGLSTDEGGLNDKSFNQSANEGVNKAKAEDGFNYKAIESKKKEDYTANLESLIEEGSALTFAIGYQMSDAMKEVAKNHSDKNFAIVDSVVKLPNVASIVFKEQEGSFLMGVIAGKTTKTNKIGFIGGKDGEMINRFEAGFAAGVKAVNPEAAKGLTSADGKSAGTTVKYADSFDDTNKGYELAKSLYQGGCDVVYHAAGGVGIGLFKAAKELKDGGKVVWAIGVDKDQALTLPVYADVILSSMMKRVDTATYNESKAQVKNAFKGGAVINLGLKEQGVGIAPTSVKNVQKDVLTLVKTYEDKVIAGEIVVPSDRKGVMSFK</sequence>
<evidence type="ECO:0000256" key="6">
    <source>
        <dbReference type="ARBA" id="ARBA00023288"/>
    </source>
</evidence>
<keyword evidence="3" id="KW-1003">Cell membrane</keyword>
<dbReference type="RefSeq" id="WP_124999649.1">
    <property type="nucleotide sequence ID" value="NZ_BHYK01000006.1"/>
</dbReference>
<protein>
    <submittedName>
        <fullName evidence="9">BMP family ABC transporter substrate-binding protein</fullName>
    </submittedName>
</protein>
<organism evidence="9 10">
    <name type="scientific">Clostridium tagluense</name>
    <dbReference type="NCBI Taxonomy" id="360422"/>
    <lineage>
        <taxon>Bacteria</taxon>
        <taxon>Bacillati</taxon>
        <taxon>Bacillota</taxon>
        <taxon>Clostridia</taxon>
        <taxon>Eubacteriales</taxon>
        <taxon>Clostridiaceae</taxon>
        <taxon>Clostridium</taxon>
    </lineage>
</organism>
<dbReference type="PROSITE" id="PS51257">
    <property type="entry name" value="PROKAR_LIPOPROTEIN"/>
    <property type="match status" value="1"/>
</dbReference>
<dbReference type="CDD" id="cd06354">
    <property type="entry name" value="PBP1_PrnA-like"/>
    <property type="match status" value="1"/>
</dbReference>
<gene>
    <name evidence="9" type="ORF">Ctaglu_14740</name>
</gene>
<comment type="caution">
    <text evidence="9">The sequence shown here is derived from an EMBL/GenBank/DDBJ whole genome shotgun (WGS) entry which is preliminary data.</text>
</comment>
<accession>A0A401UJW6</accession>
<keyword evidence="10" id="KW-1185">Reference proteome</keyword>
<evidence type="ECO:0000313" key="10">
    <source>
        <dbReference type="Proteomes" id="UP000287872"/>
    </source>
</evidence>
<evidence type="ECO:0000313" key="9">
    <source>
        <dbReference type="EMBL" id="GCD09851.1"/>
    </source>
</evidence>
<dbReference type="Pfam" id="PF02608">
    <property type="entry name" value="Bmp"/>
    <property type="match status" value="1"/>
</dbReference>
<evidence type="ECO:0000256" key="3">
    <source>
        <dbReference type="ARBA" id="ARBA00022475"/>
    </source>
</evidence>
<feature type="signal peptide" evidence="7">
    <location>
        <begin position="1"/>
        <end position="21"/>
    </location>
</feature>
<dbReference type="InterPro" id="IPR028082">
    <property type="entry name" value="Peripla_BP_I"/>
</dbReference>
<comment type="similarity">
    <text evidence="2">Belongs to the BMP lipoprotein family.</text>
</comment>
<dbReference type="OrthoDB" id="9769871at2"/>
<dbReference type="PANTHER" id="PTHR34296">
    <property type="entry name" value="TRANSCRIPTIONAL ACTIVATOR PROTEIN MED"/>
    <property type="match status" value="1"/>
</dbReference>
<dbReference type="InterPro" id="IPR050957">
    <property type="entry name" value="BMP_lipoprotein"/>
</dbReference>
<dbReference type="AlphaFoldDB" id="A0A401UJW6"/>
<evidence type="ECO:0000256" key="4">
    <source>
        <dbReference type="ARBA" id="ARBA00022729"/>
    </source>
</evidence>
<evidence type="ECO:0000259" key="8">
    <source>
        <dbReference type="Pfam" id="PF02608"/>
    </source>
</evidence>
<reference evidence="9 10" key="1">
    <citation type="submission" date="2018-11" db="EMBL/GenBank/DDBJ databases">
        <title>Genome sequencing and assembly of Clostridium tagluense strain A121.</title>
        <authorList>
            <person name="Murakami T."/>
            <person name="Segawa T."/>
            <person name="Shcherbakova V.A."/>
            <person name="Mori H."/>
            <person name="Yoshimura Y."/>
        </authorList>
    </citation>
    <scope>NUCLEOTIDE SEQUENCE [LARGE SCALE GENOMIC DNA]</scope>
    <source>
        <strain evidence="9 10">A121</strain>
    </source>
</reference>
<evidence type="ECO:0000256" key="2">
    <source>
        <dbReference type="ARBA" id="ARBA00008610"/>
    </source>
</evidence>
<evidence type="ECO:0000256" key="1">
    <source>
        <dbReference type="ARBA" id="ARBA00004193"/>
    </source>
</evidence>
<dbReference type="GO" id="GO:0005886">
    <property type="term" value="C:plasma membrane"/>
    <property type="evidence" value="ECO:0007669"/>
    <property type="project" value="UniProtKB-SubCell"/>
</dbReference>
<proteinExistence type="inferred from homology"/>
<keyword evidence="5" id="KW-0472">Membrane</keyword>
<name>A0A401UJW6_9CLOT</name>
<feature type="chain" id="PRO_5039412630" evidence="7">
    <location>
        <begin position="22"/>
        <end position="367"/>
    </location>
</feature>